<dbReference type="PANTHER" id="PTHR12111">
    <property type="entry name" value="SPLICING FACTOR YJU2"/>
    <property type="match status" value="1"/>
</dbReference>
<feature type="compositionally biased region" description="Basic and acidic residues" evidence="2">
    <location>
        <begin position="250"/>
        <end position="265"/>
    </location>
</feature>
<keyword evidence="4" id="KW-1185">Reference proteome</keyword>
<dbReference type="InterPro" id="IPR007590">
    <property type="entry name" value="Saf4/Yju2"/>
</dbReference>
<dbReference type="EMBL" id="JAUKUD010000005">
    <property type="protein sequence ID" value="KAK0743132.1"/>
    <property type="molecule type" value="Genomic_DNA"/>
</dbReference>
<dbReference type="GO" id="GO:0000398">
    <property type="term" value="P:mRNA splicing, via spliceosome"/>
    <property type="evidence" value="ECO:0007669"/>
    <property type="project" value="InterPro"/>
</dbReference>
<sequence length="375" mass="40445">MQGFNMGRYHPPDGPPVPPRRKTNSTPSTPPTIRFETPFPLWCAHCPTPTLIPQGARHNALKRLVGHYHSTPLWSFSFRHTACSGAVEIRTDPARGDYVVHSGGVRQVKAGDRAEGGESLVATGTGLILGGKGEEERETALGRLERTIADREREAVAKERIEELEEEGGRRWGDPYAVNARLRRGFRVGRKRREEEGRGVEALRERVGWGEGLVVVEGTEEDGVRAGLVDFGAGRGDGVEEALRRGLFEGGEKKGGEKKGGEKKGGGRKMLKKETAAERARRALGREVVGNTRAAKDPFLVGLGGGEREVLMKGPVRIPGLKRKRDVGDEGQELTPPPTTNAEKSPGGEKDVARTVPAATGSASTALVSYASDSE</sequence>
<gene>
    <name evidence="3" type="ORF">B0T18DRAFT_391969</name>
</gene>
<dbReference type="Pfam" id="PF04502">
    <property type="entry name" value="Saf4_Yju2"/>
    <property type="match status" value="1"/>
</dbReference>
<feature type="compositionally biased region" description="Polar residues" evidence="2">
    <location>
        <begin position="361"/>
        <end position="375"/>
    </location>
</feature>
<comment type="similarity">
    <text evidence="1">Belongs to the CWC16 family.</text>
</comment>
<comment type="caution">
    <text evidence="3">The sequence shown here is derived from an EMBL/GenBank/DDBJ whole genome shotgun (WGS) entry which is preliminary data.</text>
</comment>
<evidence type="ECO:0000256" key="1">
    <source>
        <dbReference type="ARBA" id="ARBA00005595"/>
    </source>
</evidence>
<dbReference type="GO" id="GO:0005684">
    <property type="term" value="C:U2-type spliceosomal complex"/>
    <property type="evidence" value="ECO:0007669"/>
    <property type="project" value="TreeGrafter"/>
</dbReference>
<dbReference type="Proteomes" id="UP001172155">
    <property type="component" value="Unassembled WGS sequence"/>
</dbReference>
<accession>A0AA40K2E2</accession>
<dbReference type="AlphaFoldDB" id="A0AA40K2E2"/>
<evidence type="ECO:0000313" key="4">
    <source>
        <dbReference type="Proteomes" id="UP001172155"/>
    </source>
</evidence>
<protein>
    <submittedName>
        <fullName evidence="3">CWC16 protein</fullName>
    </submittedName>
</protein>
<feature type="region of interest" description="Disordered" evidence="2">
    <location>
        <begin position="1"/>
        <end position="32"/>
    </location>
</feature>
<feature type="region of interest" description="Disordered" evidence="2">
    <location>
        <begin position="314"/>
        <end position="375"/>
    </location>
</feature>
<organism evidence="3 4">
    <name type="scientific">Schizothecium vesticola</name>
    <dbReference type="NCBI Taxonomy" id="314040"/>
    <lineage>
        <taxon>Eukaryota</taxon>
        <taxon>Fungi</taxon>
        <taxon>Dikarya</taxon>
        <taxon>Ascomycota</taxon>
        <taxon>Pezizomycotina</taxon>
        <taxon>Sordariomycetes</taxon>
        <taxon>Sordariomycetidae</taxon>
        <taxon>Sordariales</taxon>
        <taxon>Schizotheciaceae</taxon>
        <taxon>Schizothecium</taxon>
    </lineage>
</organism>
<evidence type="ECO:0000313" key="3">
    <source>
        <dbReference type="EMBL" id="KAK0743132.1"/>
    </source>
</evidence>
<proteinExistence type="inferred from homology"/>
<reference evidence="3" key="1">
    <citation type="submission" date="2023-06" db="EMBL/GenBank/DDBJ databases">
        <title>Genome-scale phylogeny and comparative genomics of the fungal order Sordariales.</title>
        <authorList>
            <consortium name="Lawrence Berkeley National Laboratory"/>
            <person name="Hensen N."/>
            <person name="Bonometti L."/>
            <person name="Westerberg I."/>
            <person name="Brannstrom I.O."/>
            <person name="Guillou S."/>
            <person name="Cros-Aarteil S."/>
            <person name="Calhoun S."/>
            <person name="Haridas S."/>
            <person name="Kuo A."/>
            <person name="Mondo S."/>
            <person name="Pangilinan J."/>
            <person name="Riley R."/>
            <person name="LaButti K."/>
            <person name="Andreopoulos B."/>
            <person name="Lipzen A."/>
            <person name="Chen C."/>
            <person name="Yanf M."/>
            <person name="Daum C."/>
            <person name="Ng V."/>
            <person name="Clum A."/>
            <person name="Steindorff A."/>
            <person name="Ohm R."/>
            <person name="Martin F."/>
            <person name="Silar P."/>
            <person name="Natvig D."/>
            <person name="Lalanne C."/>
            <person name="Gautier V."/>
            <person name="Ament-velasquez S.L."/>
            <person name="Kruys A."/>
            <person name="Hutchinson M.I."/>
            <person name="Powell A.J."/>
            <person name="Barry K."/>
            <person name="Miller A.N."/>
            <person name="Grigoriev I.V."/>
            <person name="Debuchy R."/>
            <person name="Gladieux P."/>
            <person name="Thoren M.H."/>
            <person name="Johannesson H."/>
        </authorList>
    </citation>
    <scope>NUCLEOTIDE SEQUENCE</scope>
    <source>
        <strain evidence="3">SMH3187-1</strain>
    </source>
</reference>
<name>A0AA40K2E2_9PEZI</name>
<feature type="region of interest" description="Disordered" evidence="2">
    <location>
        <begin position="250"/>
        <end position="279"/>
    </location>
</feature>
<dbReference type="PANTHER" id="PTHR12111:SF2">
    <property type="entry name" value="SPLICING FACTOR YJU2B-RELATED"/>
    <property type="match status" value="1"/>
</dbReference>
<evidence type="ECO:0000256" key="2">
    <source>
        <dbReference type="SAM" id="MobiDB-lite"/>
    </source>
</evidence>
<dbReference type="GO" id="GO:0071014">
    <property type="term" value="C:post-mRNA release spliceosomal complex"/>
    <property type="evidence" value="ECO:0007669"/>
    <property type="project" value="TreeGrafter"/>
</dbReference>